<protein>
    <recommendedName>
        <fullName evidence="2">PPM-type phosphatase domain-containing protein</fullName>
    </recommendedName>
</protein>
<feature type="domain" description="PPM-type phosphatase" evidence="2">
    <location>
        <begin position="1"/>
        <end position="215"/>
    </location>
</feature>
<dbReference type="Gene3D" id="3.60.40.10">
    <property type="entry name" value="PPM-type phosphatase domain"/>
    <property type="match status" value="1"/>
</dbReference>
<keyword evidence="1" id="KW-0378">Hydrolase</keyword>
<comment type="caution">
    <text evidence="3">The sequence shown here is derived from an EMBL/GenBank/DDBJ whole genome shotgun (WGS) entry which is preliminary data.</text>
</comment>
<dbReference type="PANTHER" id="PTHR43156:SF2">
    <property type="entry name" value="STAGE II SPORULATION PROTEIN E"/>
    <property type="match status" value="1"/>
</dbReference>
<reference evidence="3" key="1">
    <citation type="submission" date="2019-08" db="EMBL/GenBank/DDBJ databases">
        <authorList>
            <person name="Kucharzyk K."/>
            <person name="Murdoch R.W."/>
            <person name="Higgins S."/>
            <person name="Loffler F."/>
        </authorList>
    </citation>
    <scope>NUCLEOTIDE SEQUENCE</scope>
</reference>
<gene>
    <name evidence="3" type="ORF">SDC9_158839</name>
</gene>
<dbReference type="SUPFAM" id="SSF81606">
    <property type="entry name" value="PP2C-like"/>
    <property type="match status" value="1"/>
</dbReference>
<name>A0A645FD13_9ZZZZ</name>
<organism evidence="3">
    <name type="scientific">bioreactor metagenome</name>
    <dbReference type="NCBI Taxonomy" id="1076179"/>
    <lineage>
        <taxon>unclassified sequences</taxon>
        <taxon>metagenomes</taxon>
        <taxon>ecological metagenomes</taxon>
    </lineage>
</organism>
<dbReference type="GO" id="GO:0016791">
    <property type="term" value="F:phosphatase activity"/>
    <property type="evidence" value="ECO:0007669"/>
    <property type="project" value="TreeGrafter"/>
</dbReference>
<dbReference type="EMBL" id="VSSQ01057757">
    <property type="protein sequence ID" value="MPN11536.1"/>
    <property type="molecule type" value="Genomic_DNA"/>
</dbReference>
<dbReference type="InterPro" id="IPR052016">
    <property type="entry name" value="Bact_Sigma-Reg"/>
</dbReference>
<dbReference type="AlphaFoldDB" id="A0A645FD13"/>
<evidence type="ECO:0000256" key="1">
    <source>
        <dbReference type="ARBA" id="ARBA00022801"/>
    </source>
</evidence>
<dbReference type="SMART" id="SM00331">
    <property type="entry name" value="PP2C_SIG"/>
    <property type="match status" value="1"/>
</dbReference>
<proteinExistence type="predicted"/>
<dbReference type="InterPro" id="IPR001932">
    <property type="entry name" value="PPM-type_phosphatase-like_dom"/>
</dbReference>
<sequence length="217" mass="23822">MEATKQVGGDFFDFFLIDSNKLGFVICDVSGKGVPSSIFMAVARTLIHSFGIAGYSTAECLKLTNKILCDHSVDSMFVTVFYGILDITTGEVTYTNAGHNYPFIVSGLGVIQALTQGSSIILGIFEDAEFILNTIKLEPNTSILLYTDGVTESMDEFNNQLGEEALSRHIKKLTTIGFDRPNPKFIVNSVFDLVKQHARNSSKQSDDITVLCITYYG</sequence>
<evidence type="ECO:0000259" key="2">
    <source>
        <dbReference type="SMART" id="SM00331"/>
    </source>
</evidence>
<evidence type="ECO:0000313" key="3">
    <source>
        <dbReference type="EMBL" id="MPN11536.1"/>
    </source>
</evidence>
<dbReference type="Pfam" id="PF07228">
    <property type="entry name" value="SpoIIE"/>
    <property type="match status" value="1"/>
</dbReference>
<dbReference type="InterPro" id="IPR036457">
    <property type="entry name" value="PPM-type-like_dom_sf"/>
</dbReference>
<dbReference type="PANTHER" id="PTHR43156">
    <property type="entry name" value="STAGE II SPORULATION PROTEIN E-RELATED"/>
    <property type="match status" value="1"/>
</dbReference>
<accession>A0A645FD13</accession>